<keyword evidence="1" id="KW-0812">Transmembrane</keyword>
<dbReference type="EMBL" id="ML743554">
    <property type="protein sequence ID" value="KAE8142569.1"/>
    <property type="molecule type" value="Genomic_DNA"/>
</dbReference>
<dbReference type="Proteomes" id="UP000325672">
    <property type="component" value="Unassembled WGS sequence"/>
</dbReference>
<keyword evidence="1" id="KW-1133">Transmembrane helix</keyword>
<feature type="transmembrane region" description="Helical" evidence="1">
    <location>
        <begin position="166"/>
        <end position="189"/>
    </location>
</feature>
<dbReference type="RefSeq" id="XP_031918632.1">
    <property type="nucleotide sequence ID" value="XM_032056651.1"/>
</dbReference>
<feature type="domain" description="Rhodopsin" evidence="2">
    <location>
        <begin position="31"/>
        <end position="282"/>
    </location>
</feature>
<dbReference type="InterPro" id="IPR049326">
    <property type="entry name" value="Rhodopsin_dom_fungi"/>
</dbReference>
<keyword evidence="1" id="KW-0472">Membrane</keyword>
<protein>
    <recommendedName>
        <fullName evidence="2">Rhodopsin domain-containing protein</fullName>
    </recommendedName>
</protein>
<dbReference type="GeneID" id="43640861"/>
<reference evidence="3 4" key="1">
    <citation type="submission" date="2019-04" db="EMBL/GenBank/DDBJ databases">
        <title>Friends and foes A comparative genomics study of 23 Aspergillus species from section Flavi.</title>
        <authorList>
            <consortium name="DOE Joint Genome Institute"/>
            <person name="Kjaerbolling I."/>
            <person name="Vesth T."/>
            <person name="Frisvad J.C."/>
            <person name="Nybo J.L."/>
            <person name="Theobald S."/>
            <person name="Kildgaard S."/>
            <person name="Isbrandt T."/>
            <person name="Kuo A."/>
            <person name="Sato A."/>
            <person name="Lyhne E.K."/>
            <person name="Kogle M.E."/>
            <person name="Wiebenga A."/>
            <person name="Kun R.S."/>
            <person name="Lubbers R.J."/>
            <person name="Makela M.R."/>
            <person name="Barry K."/>
            <person name="Chovatia M."/>
            <person name="Clum A."/>
            <person name="Daum C."/>
            <person name="Haridas S."/>
            <person name="He G."/>
            <person name="LaButti K."/>
            <person name="Lipzen A."/>
            <person name="Mondo S."/>
            <person name="Riley R."/>
            <person name="Salamov A."/>
            <person name="Simmons B.A."/>
            <person name="Magnuson J.K."/>
            <person name="Henrissat B."/>
            <person name="Mortensen U.H."/>
            <person name="Larsen T.O."/>
            <person name="Devries R.P."/>
            <person name="Grigoriev I.V."/>
            <person name="Machida M."/>
            <person name="Baker S.E."/>
            <person name="Andersen M.R."/>
        </authorList>
    </citation>
    <scope>NUCLEOTIDE SEQUENCE [LARGE SCALE GENOMIC DNA]</scope>
    <source>
        <strain evidence="3 4">CBS 117625</strain>
    </source>
</reference>
<evidence type="ECO:0000256" key="1">
    <source>
        <dbReference type="SAM" id="Phobius"/>
    </source>
</evidence>
<feature type="transmembrane region" description="Helical" evidence="1">
    <location>
        <begin position="91"/>
        <end position="112"/>
    </location>
</feature>
<dbReference type="OrthoDB" id="3918601at2759"/>
<organism evidence="3 4">
    <name type="scientific">Aspergillus pseudotamarii</name>
    <dbReference type="NCBI Taxonomy" id="132259"/>
    <lineage>
        <taxon>Eukaryota</taxon>
        <taxon>Fungi</taxon>
        <taxon>Dikarya</taxon>
        <taxon>Ascomycota</taxon>
        <taxon>Pezizomycotina</taxon>
        <taxon>Eurotiomycetes</taxon>
        <taxon>Eurotiomycetidae</taxon>
        <taxon>Eurotiales</taxon>
        <taxon>Aspergillaceae</taxon>
        <taxon>Aspergillus</taxon>
        <taxon>Aspergillus subgen. Circumdati</taxon>
    </lineage>
</organism>
<evidence type="ECO:0000259" key="2">
    <source>
        <dbReference type="Pfam" id="PF20684"/>
    </source>
</evidence>
<feature type="transmembrane region" description="Helical" evidence="1">
    <location>
        <begin position="124"/>
        <end position="146"/>
    </location>
</feature>
<sequence>MAHFSPDSWTPAVNVLTWFLLVTAILSVITRLGTKYWIFRKFTEDDYFSITSLVLCAAQSIAVSMATANGYGEYYESLSSSSIEEMMKSQYSANILFILSMCFSKLALISFIDNLTPASTDHRIAVGLKMFTVVWGVIGIITSAFQCKPPRTWDYLHGKCFHINGWWNYLGTTNILLECGMIVQAMLVIVRIQTHMKKKAVLAGVFLLRVAFVLSPVSSVALASTDFVRRVIIMIVCQLVYATKTADSPDPSHETWPVTISTQLVQSLSIVTACSPQFKPFLDSLRSTGMRLGGMTSYGHSQKGYGSYSASRARSRRGTDHSDAHELVPLPMQDTHQATVTTSTPSLGWDGESQSSQTHIIHEIRTWTVTEVRRSFAENSK</sequence>
<feature type="transmembrane region" description="Helical" evidence="1">
    <location>
        <begin position="201"/>
        <end position="223"/>
    </location>
</feature>
<feature type="transmembrane region" description="Helical" evidence="1">
    <location>
        <begin position="15"/>
        <end position="34"/>
    </location>
</feature>
<dbReference type="AlphaFoldDB" id="A0A5N6T8R4"/>
<evidence type="ECO:0000313" key="3">
    <source>
        <dbReference type="EMBL" id="KAE8142569.1"/>
    </source>
</evidence>
<keyword evidence="4" id="KW-1185">Reference proteome</keyword>
<dbReference type="Pfam" id="PF20684">
    <property type="entry name" value="Fung_rhodopsin"/>
    <property type="match status" value="1"/>
</dbReference>
<feature type="transmembrane region" description="Helical" evidence="1">
    <location>
        <begin position="46"/>
        <end position="71"/>
    </location>
</feature>
<evidence type="ECO:0000313" key="4">
    <source>
        <dbReference type="Proteomes" id="UP000325672"/>
    </source>
</evidence>
<dbReference type="PANTHER" id="PTHR38794:SF1">
    <property type="entry name" value="INTEGRAL MEMBRANE PROTEIN"/>
    <property type="match status" value="1"/>
</dbReference>
<name>A0A5N6T8R4_ASPPS</name>
<gene>
    <name evidence="3" type="ORF">BDV38DRAFT_267791</name>
</gene>
<dbReference type="PANTHER" id="PTHR38794">
    <property type="entry name" value="INTEGRAL MEMBRANE PROTEIN"/>
    <property type="match status" value="1"/>
</dbReference>
<accession>A0A5N6T8R4</accession>
<proteinExistence type="predicted"/>